<dbReference type="PANTHER" id="PTHR33121">
    <property type="entry name" value="CYCLIC DI-GMP PHOSPHODIESTERASE PDEF"/>
    <property type="match status" value="1"/>
</dbReference>
<sequence length="515" mass="61257">MVNTFAVNAETEEVIVGFYEEYPYYYLDNKGNPQGYYYVIMKVIAEELNIDFRYENVTFNNYYEKLINKEIDLLFGVIKTEEFEKKFEYSTYIIGNKVNYIFTNRNIEFGDLSSLNGLIFGYNPNLYNYKYFYDQLINNGINFEVKLAESNNQLKEWLKSGEIDFTVASGHDKFFRRFKDVYMYALGGSYIVANKDNADLINKIDNILININSKNSKKIYNLYNHYFNHAYNEARYETYFLIFSIVITISIFSFRKGKKILNQRKISIKYMNYLSNDKFKLFYQPIIDVRNNNAIGYEALLRLDNGEKILTPYYFLNEIEKLDIMYNITLWAIDKSLCDYNKLKLINNCKDNFYVSINISYKDLLNPNFINDVQSILKKYEKMKYYLCFEITERLSSNDFFAINKRIELLKKMGIIFAMDDFGIKYSNFDILQKIDYDIVKLDKIFIDGYEDSIKKQQILKAILDILSIYEKRVVIEGAETLEQIKLIKLLGEEKVYIQGYYYSKPFPIDDLKIK</sequence>
<dbReference type="Proteomes" id="UP000010420">
    <property type="component" value="Unassembled WGS sequence"/>
</dbReference>
<organism evidence="2 3">
    <name type="scientific">Clostridium celatum DSM 1785</name>
    <dbReference type="NCBI Taxonomy" id="545697"/>
    <lineage>
        <taxon>Bacteria</taxon>
        <taxon>Bacillati</taxon>
        <taxon>Bacillota</taxon>
        <taxon>Clostridia</taxon>
        <taxon>Eubacteriales</taxon>
        <taxon>Clostridiaceae</taxon>
        <taxon>Clostridium</taxon>
    </lineage>
</organism>
<feature type="domain" description="EAL" evidence="1">
    <location>
        <begin position="263"/>
        <end position="515"/>
    </location>
</feature>
<dbReference type="SMART" id="SM00052">
    <property type="entry name" value="EAL"/>
    <property type="match status" value="1"/>
</dbReference>
<dbReference type="SMART" id="SM00062">
    <property type="entry name" value="PBPb"/>
    <property type="match status" value="1"/>
</dbReference>
<dbReference type="Pfam" id="PF00563">
    <property type="entry name" value="EAL"/>
    <property type="match status" value="1"/>
</dbReference>
<dbReference type="PANTHER" id="PTHR33121:SF71">
    <property type="entry name" value="OXYGEN SENSOR PROTEIN DOSP"/>
    <property type="match status" value="1"/>
</dbReference>
<reference evidence="2 3" key="1">
    <citation type="submission" date="2012-05" db="EMBL/GenBank/DDBJ databases">
        <authorList>
            <person name="Weinstock G."/>
            <person name="Sodergren E."/>
            <person name="Lobos E.A."/>
            <person name="Fulton L."/>
            <person name="Fulton R."/>
            <person name="Courtney L."/>
            <person name="Fronick C."/>
            <person name="O'Laughlin M."/>
            <person name="Godfrey J."/>
            <person name="Wilson R.M."/>
            <person name="Miner T."/>
            <person name="Farmer C."/>
            <person name="Delehaunty K."/>
            <person name="Cordes M."/>
            <person name="Minx P."/>
            <person name="Tomlinson C."/>
            <person name="Chen J."/>
            <person name="Wollam A."/>
            <person name="Pepin K.H."/>
            <person name="Bhonagiri V."/>
            <person name="Zhang X."/>
            <person name="Suruliraj S."/>
            <person name="Warren W."/>
            <person name="Mitreva M."/>
            <person name="Mardis E.R."/>
            <person name="Wilson R.K."/>
        </authorList>
    </citation>
    <scope>NUCLEOTIDE SEQUENCE [LARGE SCALE GENOMIC DNA]</scope>
    <source>
        <strain evidence="2 3">DSM 1785</strain>
    </source>
</reference>
<gene>
    <name evidence="2" type="ORF">HMPREF0216_01137</name>
</gene>
<dbReference type="PATRIC" id="fig|545697.3.peg.1117"/>
<dbReference type="SUPFAM" id="SSF53850">
    <property type="entry name" value="Periplasmic binding protein-like II"/>
    <property type="match status" value="1"/>
</dbReference>
<dbReference type="Gene3D" id="3.20.20.450">
    <property type="entry name" value="EAL domain"/>
    <property type="match status" value="1"/>
</dbReference>
<dbReference type="eggNOG" id="COG5001">
    <property type="taxonomic scope" value="Bacteria"/>
</dbReference>
<dbReference type="InterPro" id="IPR001633">
    <property type="entry name" value="EAL_dom"/>
</dbReference>
<dbReference type="InterPro" id="IPR001638">
    <property type="entry name" value="Solute-binding_3/MltF_N"/>
</dbReference>
<name>L1QJZ2_9CLOT</name>
<dbReference type="InterPro" id="IPR035919">
    <property type="entry name" value="EAL_sf"/>
</dbReference>
<evidence type="ECO:0000313" key="3">
    <source>
        <dbReference type="Proteomes" id="UP000010420"/>
    </source>
</evidence>
<dbReference type="InterPro" id="IPR050706">
    <property type="entry name" value="Cyclic-di-GMP_PDE-like"/>
</dbReference>
<proteinExistence type="predicted"/>
<keyword evidence="3" id="KW-1185">Reference proteome</keyword>
<dbReference type="GO" id="GO:0071111">
    <property type="term" value="F:cyclic-guanylate-specific phosphodiesterase activity"/>
    <property type="evidence" value="ECO:0007669"/>
    <property type="project" value="InterPro"/>
</dbReference>
<dbReference type="SUPFAM" id="SSF141868">
    <property type="entry name" value="EAL domain-like"/>
    <property type="match status" value="1"/>
</dbReference>
<accession>L1QJZ2</accession>
<dbReference type="Pfam" id="PF00497">
    <property type="entry name" value="SBP_bac_3"/>
    <property type="match status" value="1"/>
</dbReference>
<evidence type="ECO:0000259" key="1">
    <source>
        <dbReference type="PROSITE" id="PS50883"/>
    </source>
</evidence>
<dbReference type="EMBL" id="AMEZ01000029">
    <property type="protein sequence ID" value="EKY27892.1"/>
    <property type="molecule type" value="Genomic_DNA"/>
</dbReference>
<dbReference type="PROSITE" id="PS50883">
    <property type="entry name" value="EAL"/>
    <property type="match status" value="1"/>
</dbReference>
<dbReference type="STRING" id="545697.HMPREF0216_01137"/>
<dbReference type="AlphaFoldDB" id="L1QJZ2"/>
<dbReference type="CDD" id="cd01948">
    <property type="entry name" value="EAL"/>
    <property type="match status" value="1"/>
</dbReference>
<protein>
    <submittedName>
        <fullName evidence="2">Cyclic diguanylate phosphodiesterase domain protein</fullName>
    </submittedName>
</protein>
<evidence type="ECO:0000313" key="2">
    <source>
        <dbReference type="EMBL" id="EKY27892.1"/>
    </source>
</evidence>
<comment type="caution">
    <text evidence="2">The sequence shown here is derived from an EMBL/GenBank/DDBJ whole genome shotgun (WGS) entry which is preliminary data.</text>
</comment>
<dbReference type="Gene3D" id="3.40.190.10">
    <property type="entry name" value="Periplasmic binding protein-like II"/>
    <property type="match status" value="2"/>
</dbReference>
<dbReference type="HOGENOM" id="CLU_037504_0_0_9"/>